<protein>
    <recommendedName>
        <fullName evidence="4">Peptidase S8/S53 domain-containing protein</fullName>
    </recommendedName>
</protein>
<evidence type="ECO:0000256" key="1">
    <source>
        <dbReference type="SAM" id="MobiDB-lite"/>
    </source>
</evidence>
<reference evidence="2 3" key="1">
    <citation type="submission" date="2017-04" db="EMBL/GenBank/DDBJ databases">
        <authorList>
            <person name="Afonso C.L."/>
            <person name="Miller P.J."/>
            <person name="Scott M.A."/>
            <person name="Spackman E."/>
            <person name="Goraichik I."/>
            <person name="Dimitrov K.M."/>
            <person name="Suarez D.L."/>
            <person name="Swayne D.E."/>
        </authorList>
    </citation>
    <scope>NUCLEOTIDE SEQUENCE [LARGE SCALE GENOMIC DNA]</scope>
    <source>
        <strain evidence="2 3">CGMCC 1.12644</strain>
    </source>
</reference>
<gene>
    <name evidence="2" type="ORF">SAMN06295998_101230</name>
</gene>
<dbReference type="AlphaFoldDB" id="A0A1W1Z463"/>
<keyword evidence="3" id="KW-1185">Reference proteome</keyword>
<proteinExistence type="predicted"/>
<dbReference type="GO" id="GO:0004252">
    <property type="term" value="F:serine-type endopeptidase activity"/>
    <property type="evidence" value="ECO:0007669"/>
    <property type="project" value="InterPro"/>
</dbReference>
<evidence type="ECO:0000313" key="2">
    <source>
        <dbReference type="EMBL" id="SMC43267.1"/>
    </source>
</evidence>
<dbReference type="InterPro" id="IPR036852">
    <property type="entry name" value="Peptidase_S8/S53_dom_sf"/>
</dbReference>
<evidence type="ECO:0008006" key="4">
    <source>
        <dbReference type="Google" id="ProtNLM"/>
    </source>
</evidence>
<feature type="compositionally biased region" description="Polar residues" evidence="1">
    <location>
        <begin position="650"/>
        <end position="661"/>
    </location>
</feature>
<organism evidence="2 3">
    <name type="scientific">Primorskyibacter flagellatus</name>
    <dbReference type="NCBI Taxonomy" id="1387277"/>
    <lineage>
        <taxon>Bacteria</taxon>
        <taxon>Pseudomonadati</taxon>
        <taxon>Pseudomonadota</taxon>
        <taxon>Alphaproteobacteria</taxon>
        <taxon>Rhodobacterales</taxon>
        <taxon>Roseobacteraceae</taxon>
        <taxon>Primorskyibacter</taxon>
    </lineage>
</organism>
<dbReference type="GO" id="GO:0006508">
    <property type="term" value="P:proteolysis"/>
    <property type="evidence" value="ECO:0007669"/>
    <property type="project" value="InterPro"/>
</dbReference>
<sequence length="672" mass="72546">MARQHEWTHVESLPPGGRISPYIHWTSAWSHSDQAFAAQDLLDTDIPWLAHAIQTAIGDASDPWGRLLHHVLPRHAVPSGAPESDPEPAKSTSAKVLNLPPANDRVILGIIDDATAFAHERFRLPNGRSRIDYLWLQSARHEAAAPFGREYDRTGIERLIDQFRRGPMGEMIDEDGLYRHASALDMSLGTPQSLARTAGHGTAVADLAASFGAAGTARGRDRFTPPGEMNIAPEDFDLAIVSLPERLIMDTSGTFAEIFMILGMVRLISHVENRSQREGKDYPLVINISLGLTAGPRDGTSLLDRFIAAVNAQRPSDRVPIRIVVPAGNFRQAKVHAVLDAPVDEKASPLFWTIAPDDSTPSFLEIWSTPLPRKPEVLPISLTLRPAQSKEAAPLGPVPLDGVFDLSSGPQLAARCYTQWVPKRIDKPSAGGRVRLTLAVPPTLPGNPARAYTVPGPWQLLLEPANASPSQSGWPLDLVVQRDDMIPGYRGGGRQSYLQDRQYMQVDARGFTVTKDRPGPDGTLPYVRRAGTINAFATAPEIVVVGGCYADTLEPVDYSGEGGSGGQGLRGIDASASASMQRMRGVIRAAGSRSGSRIGVGGTSIAAPVMSRELAKAMRPLSERPKLSGVSLLRRSSHDTDPPPVLPITENLSDRYQNSSGAHKAISFSKLP</sequence>
<dbReference type="SUPFAM" id="SSF52743">
    <property type="entry name" value="Subtilisin-like"/>
    <property type="match status" value="1"/>
</dbReference>
<feature type="region of interest" description="Disordered" evidence="1">
    <location>
        <begin position="626"/>
        <end position="672"/>
    </location>
</feature>
<dbReference type="Proteomes" id="UP000192330">
    <property type="component" value="Unassembled WGS sequence"/>
</dbReference>
<feature type="region of interest" description="Disordered" evidence="1">
    <location>
        <begin position="76"/>
        <end position="95"/>
    </location>
</feature>
<evidence type="ECO:0000313" key="3">
    <source>
        <dbReference type="Proteomes" id="UP000192330"/>
    </source>
</evidence>
<dbReference type="EMBL" id="FWYD01000001">
    <property type="protein sequence ID" value="SMC43267.1"/>
    <property type="molecule type" value="Genomic_DNA"/>
</dbReference>
<dbReference type="Gene3D" id="3.40.50.200">
    <property type="entry name" value="Peptidase S8/S53 domain"/>
    <property type="match status" value="1"/>
</dbReference>
<dbReference type="STRING" id="1387277.SAMN06295998_101230"/>
<accession>A0A1W1Z463</accession>
<dbReference type="RefSeq" id="WP_084349963.1">
    <property type="nucleotide sequence ID" value="NZ_FWYD01000001.1"/>
</dbReference>
<dbReference type="OrthoDB" id="8010691at2"/>
<name>A0A1W1Z463_9RHOB</name>
<dbReference type="Gene3D" id="2.60.120.1290">
    <property type="match status" value="1"/>
</dbReference>